<comment type="similarity">
    <text evidence="1">Belongs to the MecA family.</text>
</comment>
<reference evidence="2 3" key="1">
    <citation type="submission" date="2021-10" db="EMBL/GenBank/DDBJ databases">
        <title>Anaerobic single-cell dispensing facilitates the cultivation of human gut bacteria.</title>
        <authorList>
            <person name="Afrizal A."/>
        </authorList>
    </citation>
    <scope>NUCLEOTIDE SEQUENCE [LARGE SCALE GENOMIC DNA]</scope>
    <source>
        <strain evidence="2 3">CLA-AA-H276</strain>
    </source>
</reference>
<dbReference type="PANTHER" id="PTHR39161">
    <property type="entry name" value="ADAPTER PROTEIN MECA"/>
    <property type="match status" value="1"/>
</dbReference>
<sequence>MKIEKINENKIRCILTRDDLEVRHMKISEIAYGSEKARSLFRDMMEQASHQFGFEADNIPLMIEAIPMPNECIILDITKVSDPEELDTRFSRFSQSSVEPGEELPIPKDFLPDGADEVIDLFQKLLEHRLKNAPKENREQQAEELASELDMRKLYLFPKLDSLLAASHVLAGIYHGANRLYKNPDTQEYCLIVRKSFHTPEEFNKVCNILSEYGNSGKYTPANEAYMQEHYTLIMKDEALQKLAEI</sequence>
<dbReference type="InterPro" id="IPR038471">
    <property type="entry name" value="MecA_C_sf"/>
</dbReference>
<organism evidence="2 3">
    <name type="scientific">Hominiventricola filiformis</name>
    <dbReference type="NCBI Taxonomy" id="2885352"/>
    <lineage>
        <taxon>Bacteria</taxon>
        <taxon>Bacillati</taxon>
        <taxon>Bacillota</taxon>
        <taxon>Clostridia</taxon>
        <taxon>Lachnospirales</taxon>
        <taxon>Lachnospiraceae</taxon>
        <taxon>Hominiventricola</taxon>
    </lineage>
</organism>
<gene>
    <name evidence="2" type="ORF">LKD36_06430</name>
</gene>
<evidence type="ECO:0000256" key="1">
    <source>
        <dbReference type="ARBA" id="ARBA00005397"/>
    </source>
</evidence>
<evidence type="ECO:0000313" key="2">
    <source>
        <dbReference type="EMBL" id="MCC2125814.1"/>
    </source>
</evidence>
<dbReference type="Proteomes" id="UP001198220">
    <property type="component" value="Unassembled WGS sequence"/>
</dbReference>
<comment type="caution">
    <text evidence="2">The sequence shown here is derived from an EMBL/GenBank/DDBJ whole genome shotgun (WGS) entry which is preliminary data.</text>
</comment>
<name>A0AAE3A5H0_9FIRM</name>
<dbReference type="Gene3D" id="3.30.70.1950">
    <property type="match status" value="1"/>
</dbReference>
<protein>
    <submittedName>
        <fullName evidence="2">Adaptor protein MecA</fullName>
    </submittedName>
</protein>
<dbReference type="Pfam" id="PF05389">
    <property type="entry name" value="MecA"/>
    <property type="match status" value="1"/>
</dbReference>
<accession>A0AAE3A5H0</accession>
<dbReference type="RefSeq" id="WP_118770429.1">
    <property type="nucleotide sequence ID" value="NZ_JAJEPS010000005.1"/>
</dbReference>
<proteinExistence type="inferred from homology"/>
<dbReference type="PANTHER" id="PTHR39161:SF1">
    <property type="entry name" value="ADAPTER PROTEIN MECA 1"/>
    <property type="match status" value="1"/>
</dbReference>
<dbReference type="InterPro" id="IPR008681">
    <property type="entry name" value="Neg-reg_MecA"/>
</dbReference>
<keyword evidence="3" id="KW-1185">Reference proteome</keyword>
<dbReference type="EMBL" id="JAJEPS010000005">
    <property type="protein sequence ID" value="MCC2125814.1"/>
    <property type="molecule type" value="Genomic_DNA"/>
</dbReference>
<evidence type="ECO:0000313" key="3">
    <source>
        <dbReference type="Proteomes" id="UP001198220"/>
    </source>
</evidence>
<dbReference type="AlphaFoldDB" id="A0AAE3A5H0"/>